<dbReference type="Proteomes" id="UP000008281">
    <property type="component" value="Unassembled WGS sequence"/>
</dbReference>
<dbReference type="eggNOG" id="ENOG502T3I7">
    <property type="taxonomic scope" value="Eukaryota"/>
</dbReference>
<dbReference type="HOGENOM" id="CLU_774423_0_0_1"/>
<reference evidence="2" key="1">
    <citation type="submission" date="2007-07" db="EMBL/GenBank/DDBJ databases">
        <title>PCAP assembly of the Caenorhabditis remanei genome.</title>
        <authorList>
            <consortium name="The Caenorhabditis remanei Sequencing Consortium"/>
            <person name="Wilson R.K."/>
        </authorList>
    </citation>
    <scope>NUCLEOTIDE SEQUENCE [LARGE SCALE GENOMIC DNA]</scope>
    <source>
        <strain evidence="2">PB4641</strain>
    </source>
</reference>
<feature type="domain" description="Sdz-33 F-box" evidence="1">
    <location>
        <begin position="204"/>
        <end position="263"/>
    </location>
</feature>
<keyword evidence="3" id="KW-1185">Reference proteome</keyword>
<sequence length="343" mass="40459">MKPFRVLLLPHLVFRKIASQIDLLALSLCSKKSRLAVKLSGIKPIRLSKQHISTSHSVVLEFDYYWILWLLKKTEDIADVKQKFSAEYKIGDQIFKTRFNGNHDVLTSLCTDYYSAADQIVEYFKNTFNCELTRYIVSPGGYPEYRQLITQTINNSKIRELDFGESGQEVNAEDMDFVFKNLKTDKMLHVFGRLCRNYQLQNSLNFPYFYVYDVPWFRPEDLSNANCEHLTILHAPKLKPSDINFYLKQWINGEHSRILFLRIESMWLFSVLPDRDQQLFDGIQLKPFDMKREKSFYKRSAYFDLLGNQFRNHQSWDIHRNDGTVASIALNSGGFLFHVWRLK</sequence>
<dbReference type="AlphaFoldDB" id="E3NC69"/>
<dbReference type="Pfam" id="PF07735">
    <property type="entry name" value="FBA_2"/>
    <property type="match status" value="1"/>
</dbReference>
<proteinExistence type="predicted"/>
<name>E3NC69_CAERE</name>
<gene>
    <name evidence="2" type="ORF">CRE_16395</name>
</gene>
<dbReference type="InterPro" id="IPR012885">
    <property type="entry name" value="F-box_Sdz-33"/>
</dbReference>
<accession>E3NC69</accession>
<protein>
    <recommendedName>
        <fullName evidence="1">Sdz-33 F-box domain-containing protein</fullName>
    </recommendedName>
</protein>
<dbReference type="PANTHER" id="PTHR21503">
    <property type="entry name" value="F-BOX-CONTAINING HYPOTHETICAL PROTEIN C.ELEGANS"/>
    <property type="match status" value="1"/>
</dbReference>
<evidence type="ECO:0000313" key="2">
    <source>
        <dbReference type="EMBL" id="EFO92635.1"/>
    </source>
</evidence>
<dbReference type="EMBL" id="DS268592">
    <property type="protein sequence ID" value="EFO92635.1"/>
    <property type="molecule type" value="Genomic_DNA"/>
</dbReference>
<evidence type="ECO:0000313" key="3">
    <source>
        <dbReference type="Proteomes" id="UP000008281"/>
    </source>
</evidence>
<organism evidence="3">
    <name type="scientific">Caenorhabditis remanei</name>
    <name type="common">Caenorhabditis vulgaris</name>
    <dbReference type="NCBI Taxonomy" id="31234"/>
    <lineage>
        <taxon>Eukaryota</taxon>
        <taxon>Metazoa</taxon>
        <taxon>Ecdysozoa</taxon>
        <taxon>Nematoda</taxon>
        <taxon>Chromadorea</taxon>
        <taxon>Rhabditida</taxon>
        <taxon>Rhabditina</taxon>
        <taxon>Rhabditomorpha</taxon>
        <taxon>Rhabditoidea</taxon>
        <taxon>Rhabditidae</taxon>
        <taxon>Peloderinae</taxon>
        <taxon>Caenorhabditis</taxon>
    </lineage>
</organism>
<dbReference type="InParanoid" id="E3NC69"/>
<evidence type="ECO:0000259" key="1">
    <source>
        <dbReference type="Pfam" id="PF07735"/>
    </source>
</evidence>
<dbReference type="PANTHER" id="PTHR21503:SF8">
    <property type="entry name" value="F-BOX ASSOCIATED DOMAIN-CONTAINING PROTEIN-RELATED"/>
    <property type="match status" value="1"/>
</dbReference>